<evidence type="ECO:0000256" key="1">
    <source>
        <dbReference type="SAM" id="MobiDB-lite"/>
    </source>
</evidence>
<dbReference type="AlphaFoldDB" id="G2LEC3"/>
<protein>
    <submittedName>
        <fullName evidence="2">Uncharacterized protein</fullName>
    </submittedName>
</protein>
<sequence>MQPAERCLASHSGKVSPVEDIMTFRRRSIVRLFVVVSCFLGLAALSHEGPSPIPVSHVVLADSTAALRLAAGIQNRDDRDKKDKADDRKDDKKKEPRYIDKKLKDDDRKDDKNDRKKEDRKPNDR</sequence>
<evidence type="ECO:0000313" key="2">
    <source>
        <dbReference type="EMBL" id="AEP11343.1"/>
    </source>
</evidence>
<accession>G2LEC3</accession>
<reference evidence="2 3" key="1">
    <citation type="journal article" date="2012" name="Environ. Microbiol.">
        <title>Complete genome of Candidatus Chloracidobacterium thermophilum, a chlorophyll-based photoheterotroph belonging to the phylum Acidobacteria.</title>
        <authorList>
            <person name="Garcia Costas A.M."/>
            <person name="Liu Z."/>
            <person name="Tomsho L.P."/>
            <person name="Schuster S.C."/>
            <person name="Ward D.M."/>
            <person name="Bryant D.A."/>
        </authorList>
    </citation>
    <scope>NUCLEOTIDE SEQUENCE [LARGE SCALE GENOMIC DNA]</scope>
    <source>
        <strain evidence="2 3">B</strain>
    </source>
</reference>
<keyword evidence="3" id="KW-1185">Reference proteome</keyword>
<feature type="region of interest" description="Disordered" evidence="1">
    <location>
        <begin position="71"/>
        <end position="125"/>
    </location>
</feature>
<feature type="compositionally biased region" description="Basic and acidic residues" evidence="1">
    <location>
        <begin position="75"/>
        <end position="125"/>
    </location>
</feature>
<dbReference type="EMBL" id="CP002514">
    <property type="protein sequence ID" value="AEP11343.1"/>
    <property type="molecule type" value="Genomic_DNA"/>
</dbReference>
<dbReference type="KEGG" id="ctm:Cabther_A0585"/>
<evidence type="ECO:0000313" key="3">
    <source>
        <dbReference type="Proteomes" id="UP000006791"/>
    </source>
</evidence>
<proteinExistence type="predicted"/>
<organism evidence="2 3">
    <name type="scientific">Chloracidobacterium thermophilum (strain B)</name>
    <dbReference type="NCBI Taxonomy" id="981222"/>
    <lineage>
        <taxon>Bacteria</taxon>
        <taxon>Pseudomonadati</taxon>
        <taxon>Acidobacteriota</taxon>
        <taxon>Terriglobia</taxon>
        <taxon>Terriglobales</taxon>
        <taxon>Acidobacteriaceae</taxon>
        <taxon>Chloracidobacterium</taxon>
    </lineage>
</organism>
<name>G2LEC3_CHLTF</name>
<dbReference type="Proteomes" id="UP000006791">
    <property type="component" value="Chromosome 1"/>
</dbReference>
<dbReference type="HOGENOM" id="CLU_1988679_0_0_0"/>
<dbReference type="STRING" id="981222.Cabther_A0585"/>
<gene>
    <name evidence="2" type="ordered locus">Cabther_A0585</name>
</gene>